<dbReference type="PROSITE" id="PS00903">
    <property type="entry name" value="CYT_DCMP_DEAMINASES_1"/>
    <property type="match status" value="1"/>
</dbReference>
<dbReference type="PROSITE" id="PS51747">
    <property type="entry name" value="CYT_DCMP_DEAMINASES_2"/>
    <property type="match status" value="1"/>
</dbReference>
<gene>
    <name evidence="6" type="ORF">KDN34_16760</name>
</gene>
<dbReference type="PANTHER" id="PTHR11086">
    <property type="entry name" value="DEOXYCYTIDYLATE DEAMINASE-RELATED"/>
    <property type="match status" value="1"/>
</dbReference>
<evidence type="ECO:0000256" key="3">
    <source>
        <dbReference type="ARBA" id="ARBA00022801"/>
    </source>
</evidence>
<evidence type="ECO:0000256" key="1">
    <source>
        <dbReference type="ARBA" id="ARBA00006576"/>
    </source>
</evidence>
<accession>A0ABX7YUK7</accession>
<evidence type="ECO:0000259" key="5">
    <source>
        <dbReference type="PROSITE" id="PS51747"/>
    </source>
</evidence>
<protein>
    <recommendedName>
        <fullName evidence="5">CMP/dCMP-type deaminase domain-containing protein</fullName>
    </recommendedName>
</protein>
<dbReference type="Gene3D" id="3.40.140.10">
    <property type="entry name" value="Cytidine Deaminase, domain 2"/>
    <property type="match status" value="1"/>
</dbReference>
<evidence type="ECO:0000313" key="7">
    <source>
        <dbReference type="Proteomes" id="UP000679575"/>
    </source>
</evidence>
<proteinExistence type="inferred from homology"/>
<evidence type="ECO:0000313" key="6">
    <source>
        <dbReference type="EMBL" id="QUN05801.1"/>
    </source>
</evidence>
<name>A0ABX7YUK7_9GAMM</name>
<dbReference type="InterPro" id="IPR027417">
    <property type="entry name" value="P-loop_NTPase"/>
</dbReference>
<sequence length="505" mass="57142">MSTTNTVTNLVPSITPQNTTRHIQNRRSQELVIGLCGAIGSGVKALNETLTSVLQSSGYLVHHIRVSKLISDIVGGNLADLKRYDRYNKLQDAGDTLRKQYSNTFLAEVAINQITVFRDKHFGSQEENGEIVKTDKKVAYIIDQLKHPQEIGLLKTVYSNNFYQIGLIRTEKERKLNLSDEQIDAAQIDELIRRDRKDDNPHGQQVEKSLYSADYFIRNISNQSKLMETSVKRFVNLIHGQVGNTPTYDEIGLFTAYSSALKSACLSRQVGAAIMDDSGEVLSTGCNDVPKFKGGLYDANSETDFRCIYQKRCSNDKHKDILQSEIEKVLLENKIPTQTAKDLASKIMLDTKAKSIIEYSRAIHAEMDAITTLARSPSTSTTNTTLYCTTYPCHNCARHIVASGIKRVVYIEPYEKSLAIQLHSDAITDSKEPNKVSFEPFEGVSPNRYQSFFKFNNKRKDESGRAIEFNIIESHHVDPQYLDSYHDYEYRIAEIVNKKLNPQQE</sequence>
<dbReference type="EMBL" id="CP073587">
    <property type="protein sequence ID" value="QUN05801.1"/>
    <property type="molecule type" value="Genomic_DNA"/>
</dbReference>
<dbReference type="PANTHER" id="PTHR11086:SF18">
    <property type="entry name" value="DEOXYCYTIDYLATE DEAMINASE"/>
    <property type="match status" value="1"/>
</dbReference>
<comment type="similarity">
    <text evidence="1">Belongs to the cytidine and deoxycytidylate deaminase family.</text>
</comment>
<keyword evidence="3" id="KW-0378">Hydrolase</keyword>
<reference evidence="6 7" key="1">
    <citation type="submission" date="2021-04" db="EMBL/GenBank/DDBJ databases">
        <title>Novel species identification of genus Shewanella.</title>
        <authorList>
            <person name="Liu G."/>
        </authorList>
    </citation>
    <scope>NUCLEOTIDE SEQUENCE [LARGE SCALE GENOMIC DNA]</scope>
    <source>
        <strain evidence="6 7">FJAT-54481</strain>
    </source>
</reference>
<dbReference type="InterPro" id="IPR016192">
    <property type="entry name" value="APOBEC/CMP_deaminase_Zn-bd"/>
</dbReference>
<keyword evidence="7" id="KW-1185">Reference proteome</keyword>
<evidence type="ECO:0000256" key="4">
    <source>
        <dbReference type="ARBA" id="ARBA00022833"/>
    </source>
</evidence>
<dbReference type="Gene3D" id="3.40.50.300">
    <property type="entry name" value="P-loop containing nucleotide triphosphate hydrolases"/>
    <property type="match status" value="1"/>
</dbReference>
<dbReference type="InterPro" id="IPR002125">
    <property type="entry name" value="CMP_dCMP_dom"/>
</dbReference>
<feature type="domain" description="CMP/dCMP-type deaminase" evidence="5">
    <location>
        <begin position="247"/>
        <end position="422"/>
    </location>
</feature>
<dbReference type="InterPro" id="IPR016193">
    <property type="entry name" value="Cytidine_deaminase-like"/>
</dbReference>
<dbReference type="NCBIfam" id="NF041025">
    <property type="entry name" value="antiphage_deaminase"/>
    <property type="match status" value="1"/>
</dbReference>
<dbReference type="InterPro" id="IPR015517">
    <property type="entry name" value="dCMP_deaminase-rel"/>
</dbReference>
<dbReference type="SUPFAM" id="SSF53927">
    <property type="entry name" value="Cytidine deaminase-like"/>
    <property type="match status" value="1"/>
</dbReference>
<evidence type="ECO:0000256" key="2">
    <source>
        <dbReference type="ARBA" id="ARBA00022723"/>
    </source>
</evidence>
<dbReference type="Proteomes" id="UP000679575">
    <property type="component" value="Chromosome"/>
</dbReference>
<keyword evidence="4" id="KW-0862">Zinc</keyword>
<keyword evidence="2" id="KW-0479">Metal-binding</keyword>
<organism evidence="6 7">
    <name type="scientific">Shewanella yunxiaonensis</name>
    <dbReference type="NCBI Taxonomy" id="2829809"/>
    <lineage>
        <taxon>Bacteria</taxon>
        <taxon>Pseudomonadati</taxon>
        <taxon>Pseudomonadota</taxon>
        <taxon>Gammaproteobacteria</taxon>
        <taxon>Alteromonadales</taxon>
        <taxon>Shewanellaceae</taxon>
        <taxon>Shewanella</taxon>
    </lineage>
</organism>
<dbReference type="RefSeq" id="WP_212594827.1">
    <property type="nucleotide sequence ID" value="NZ_CP073587.1"/>
</dbReference>
<dbReference type="Pfam" id="PF00383">
    <property type="entry name" value="dCMP_cyt_deam_1"/>
    <property type="match status" value="1"/>
</dbReference>